<reference evidence="7 8" key="1">
    <citation type="journal article" date="2021" name="J. Biosci. Bioeng.">
        <title>Identification and characterization of a chc gene cluster responsible for the aromatization pathway of cyclohexanecarboxylate degradation in Sinomonas cyclohexanicum ATCC 51369.</title>
        <authorList>
            <person name="Yamamoto T."/>
            <person name="Hasegawa Y."/>
            <person name="Lau P.C.K."/>
            <person name="Iwaki H."/>
        </authorList>
    </citation>
    <scope>NUCLEOTIDE SEQUENCE [LARGE SCALE GENOMIC DNA]</scope>
    <source>
        <strain evidence="7 8">ATCC 51369</strain>
    </source>
</reference>
<accession>A0ABM7Q187</accession>
<evidence type="ECO:0000259" key="6">
    <source>
        <dbReference type="Pfam" id="PF08501"/>
    </source>
</evidence>
<dbReference type="SUPFAM" id="SSF51735">
    <property type="entry name" value="NAD(P)-binding Rossmann-fold domains"/>
    <property type="match status" value="1"/>
</dbReference>
<evidence type="ECO:0000313" key="7">
    <source>
        <dbReference type="EMBL" id="BCT78150.1"/>
    </source>
</evidence>
<keyword evidence="8" id="KW-1185">Reference proteome</keyword>
<dbReference type="InterPro" id="IPR036291">
    <property type="entry name" value="NAD(P)-bd_dom_sf"/>
</dbReference>
<dbReference type="SUPFAM" id="SSF53223">
    <property type="entry name" value="Aminoacid dehydrogenase-like, N-terminal domain"/>
    <property type="match status" value="1"/>
</dbReference>
<dbReference type="Pfam" id="PF08501">
    <property type="entry name" value="Shikimate_dh_N"/>
    <property type="match status" value="1"/>
</dbReference>
<sequence>MTPAHAAPTAPNFHLIGLIGANVTGSLSPLLHEREAAAQGLRYVYRTLDIDELGLTPGDAGQLARDAARLGYTGLNVTHPCKQSVIEGLDALSEDAGELGAVNTVVIEAHDGAGDGPAAPGARLTGRNTDLTGFRAALAEGLPGAALGTVVLVGAGGVGSAVARALLDAGVGELLVADAEPSRAAALAERLGRHAGAAQRVQGGSVGRVTAVVLEDVPARIAEADGVVNATPIGMVGHPGTPFDTSVLTARHWVADVVYRPLVTQLVKAALAAGCRVLDGGWLTVAQAADAFELFTHRPADRARMRAHFLELVAETD</sequence>
<evidence type="ECO:0000256" key="2">
    <source>
        <dbReference type="ARBA" id="ARBA00012962"/>
    </source>
</evidence>
<dbReference type="InterPro" id="IPR046346">
    <property type="entry name" value="Aminoacid_DH-like_N_sf"/>
</dbReference>
<feature type="domain" description="Quinate/shikimate 5-dehydrogenase/glutamyl-tRNA reductase" evidence="5">
    <location>
        <begin position="149"/>
        <end position="195"/>
    </location>
</feature>
<gene>
    <name evidence="7" type="primary">aroE_2</name>
    <name evidence="7" type="ORF">SCMU_39920</name>
</gene>
<dbReference type="NCBIfam" id="NF009201">
    <property type="entry name" value="PRK12549.1"/>
    <property type="match status" value="1"/>
</dbReference>
<dbReference type="InterPro" id="IPR022893">
    <property type="entry name" value="Shikimate_DH_fam"/>
</dbReference>
<dbReference type="PANTHER" id="PTHR21089">
    <property type="entry name" value="SHIKIMATE DEHYDROGENASE"/>
    <property type="match status" value="1"/>
</dbReference>
<dbReference type="CDD" id="cd01065">
    <property type="entry name" value="NAD_bind_Shikimate_DH"/>
    <property type="match status" value="1"/>
</dbReference>
<comment type="catalytic activity">
    <reaction evidence="4">
        <text>shikimate + NADP(+) = 3-dehydroshikimate + NADPH + H(+)</text>
        <dbReference type="Rhea" id="RHEA:17737"/>
        <dbReference type="ChEBI" id="CHEBI:15378"/>
        <dbReference type="ChEBI" id="CHEBI:16630"/>
        <dbReference type="ChEBI" id="CHEBI:36208"/>
        <dbReference type="ChEBI" id="CHEBI:57783"/>
        <dbReference type="ChEBI" id="CHEBI:58349"/>
        <dbReference type="EC" id="1.1.1.25"/>
    </reaction>
</comment>
<dbReference type="Gene3D" id="3.40.50.10860">
    <property type="entry name" value="Leucine Dehydrogenase, chain A, domain 1"/>
    <property type="match status" value="1"/>
</dbReference>
<dbReference type="Proteomes" id="UP001319861">
    <property type="component" value="Chromosome"/>
</dbReference>
<evidence type="ECO:0000256" key="3">
    <source>
        <dbReference type="ARBA" id="ARBA00023141"/>
    </source>
</evidence>
<evidence type="ECO:0000256" key="1">
    <source>
        <dbReference type="ARBA" id="ARBA00004871"/>
    </source>
</evidence>
<evidence type="ECO:0000313" key="8">
    <source>
        <dbReference type="Proteomes" id="UP001319861"/>
    </source>
</evidence>
<keyword evidence="3" id="KW-0028">Amino-acid biosynthesis</keyword>
<name>A0ABM7Q187_SINCY</name>
<evidence type="ECO:0000256" key="4">
    <source>
        <dbReference type="ARBA" id="ARBA00049442"/>
    </source>
</evidence>
<dbReference type="Gene3D" id="3.40.50.720">
    <property type="entry name" value="NAD(P)-binding Rossmann-like Domain"/>
    <property type="match status" value="1"/>
</dbReference>
<keyword evidence="3" id="KW-0057">Aromatic amino acid biosynthesis</keyword>
<dbReference type="InterPro" id="IPR013708">
    <property type="entry name" value="Shikimate_DH-bd_N"/>
</dbReference>
<organism evidence="7 8">
    <name type="scientific">Sinomonas cyclohexanicum</name>
    <name type="common">Corynebacterium cyclohexanicum</name>
    <dbReference type="NCBI Taxonomy" id="322009"/>
    <lineage>
        <taxon>Bacteria</taxon>
        <taxon>Bacillati</taxon>
        <taxon>Actinomycetota</taxon>
        <taxon>Actinomycetes</taxon>
        <taxon>Micrococcales</taxon>
        <taxon>Micrococcaceae</taxon>
        <taxon>Sinomonas</taxon>
    </lineage>
</organism>
<dbReference type="RefSeq" id="WP_229230783.1">
    <property type="nucleotide sequence ID" value="NZ_AP024525.1"/>
</dbReference>
<proteinExistence type="predicted"/>
<dbReference type="PANTHER" id="PTHR21089:SF1">
    <property type="entry name" value="BIFUNCTIONAL 3-DEHYDROQUINATE DEHYDRATASE_SHIKIMATE DEHYDROGENASE, CHLOROPLASTIC"/>
    <property type="match status" value="1"/>
</dbReference>
<evidence type="ECO:0000259" key="5">
    <source>
        <dbReference type="Pfam" id="PF01488"/>
    </source>
</evidence>
<dbReference type="Pfam" id="PF01488">
    <property type="entry name" value="Shikimate_DH"/>
    <property type="match status" value="1"/>
</dbReference>
<dbReference type="EC" id="1.1.1.25" evidence="2"/>
<dbReference type="EMBL" id="AP024525">
    <property type="protein sequence ID" value="BCT78150.1"/>
    <property type="molecule type" value="Genomic_DNA"/>
</dbReference>
<feature type="domain" description="Shikimate dehydrogenase substrate binding N-terminal" evidence="6">
    <location>
        <begin position="18"/>
        <end position="105"/>
    </location>
</feature>
<protein>
    <recommendedName>
        <fullName evidence="2">shikimate dehydrogenase (NADP(+))</fullName>
        <ecNumber evidence="2">1.1.1.25</ecNumber>
    </recommendedName>
</protein>
<dbReference type="InterPro" id="IPR006151">
    <property type="entry name" value="Shikm_DH/Glu-tRNA_Rdtase"/>
</dbReference>
<comment type="pathway">
    <text evidence="1">Metabolic intermediate biosynthesis; chorismate biosynthesis; chorismate from D-erythrose 4-phosphate and phosphoenolpyruvate: step 4/7.</text>
</comment>